<organism evidence="1 2">
    <name type="scientific">Rousettus aegyptiacus</name>
    <name type="common">Egyptian fruit bat</name>
    <name type="synonym">Pteropus aegyptiacus</name>
    <dbReference type="NCBI Taxonomy" id="9407"/>
    <lineage>
        <taxon>Eukaryota</taxon>
        <taxon>Metazoa</taxon>
        <taxon>Chordata</taxon>
        <taxon>Craniata</taxon>
        <taxon>Vertebrata</taxon>
        <taxon>Euteleostomi</taxon>
        <taxon>Mammalia</taxon>
        <taxon>Eutheria</taxon>
        <taxon>Laurasiatheria</taxon>
        <taxon>Chiroptera</taxon>
        <taxon>Yinpterochiroptera</taxon>
        <taxon>Pteropodoidea</taxon>
        <taxon>Pteropodidae</taxon>
        <taxon>Rousettinae</taxon>
        <taxon>Rousettus</taxon>
    </lineage>
</organism>
<sequence length="121" mass="13404">MMDQVKELVLKTERIIWLLLWWSSEIKGGGLGVVCWGRRGKGTSLGTSMGVVQGPCPGGDSGSTETLYPFPHSVWKLHTYQNRSVAFPISQIKSRCFILAKAIVQEYTCKYAINAFCGCNN</sequence>
<name>A0A7J8CI48_ROUAE</name>
<gene>
    <name evidence="1" type="ORF">HJG63_009013</name>
</gene>
<protein>
    <submittedName>
        <fullName evidence="1">Uncharacterized protein</fullName>
    </submittedName>
</protein>
<comment type="caution">
    <text evidence="1">The sequence shown here is derived from an EMBL/GenBank/DDBJ whole genome shotgun (WGS) entry which is preliminary data.</text>
</comment>
<dbReference type="Proteomes" id="UP000593571">
    <property type="component" value="Unassembled WGS sequence"/>
</dbReference>
<evidence type="ECO:0000313" key="2">
    <source>
        <dbReference type="Proteomes" id="UP000593571"/>
    </source>
</evidence>
<dbReference type="EMBL" id="JACASE010000014">
    <property type="protein sequence ID" value="KAF6410469.1"/>
    <property type="molecule type" value="Genomic_DNA"/>
</dbReference>
<reference evidence="1 2" key="1">
    <citation type="journal article" date="2020" name="Nature">
        <title>Six reference-quality genomes reveal evolution of bat adaptations.</title>
        <authorList>
            <person name="Jebb D."/>
            <person name="Huang Z."/>
            <person name="Pippel M."/>
            <person name="Hughes G.M."/>
            <person name="Lavrichenko K."/>
            <person name="Devanna P."/>
            <person name="Winkler S."/>
            <person name="Jermiin L.S."/>
            <person name="Skirmuntt E.C."/>
            <person name="Katzourakis A."/>
            <person name="Burkitt-Gray L."/>
            <person name="Ray D.A."/>
            <person name="Sullivan K.A.M."/>
            <person name="Roscito J.G."/>
            <person name="Kirilenko B.M."/>
            <person name="Davalos L.M."/>
            <person name="Corthals A.P."/>
            <person name="Power M.L."/>
            <person name="Jones G."/>
            <person name="Ransome R.D."/>
            <person name="Dechmann D.K.N."/>
            <person name="Locatelli A.G."/>
            <person name="Puechmaille S.J."/>
            <person name="Fedrigo O."/>
            <person name="Jarvis E.D."/>
            <person name="Hiller M."/>
            <person name="Vernes S.C."/>
            <person name="Myers E.W."/>
            <person name="Teeling E.C."/>
        </authorList>
    </citation>
    <scope>NUCLEOTIDE SEQUENCE [LARGE SCALE GENOMIC DNA]</scope>
    <source>
        <strain evidence="1">MRouAeg1</strain>
        <tissue evidence="1">Muscle</tissue>
    </source>
</reference>
<accession>A0A7J8CI48</accession>
<evidence type="ECO:0000313" key="1">
    <source>
        <dbReference type="EMBL" id="KAF6410469.1"/>
    </source>
</evidence>
<keyword evidence="2" id="KW-1185">Reference proteome</keyword>
<dbReference type="AlphaFoldDB" id="A0A7J8CI48"/>
<proteinExistence type="predicted"/>